<feature type="region of interest" description="Disordered" evidence="1">
    <location>
        <begin position="78"/>
        <end position="97"/>
    </location>
</feature>
<dbReference type="GeneID" id="54565866"/>
<evidence type="ECO:0000256" key="1">
    <source>
        <dbReference type="SAM" id="MobiDB-lite"/>
    </source>
</evidence>
<feature type="compositionally biased region" description="Polar residues" evidence="1">
    <location>
        <begin position="120"/>
        <end position="129"/>
    </location>
</feature>
<feature type="compositionally biased region" description="Pro residues" evidence="1">
    <location>
        <begin position="80"/>
        <end position="90"/>
    </location>
</feature>
<keyword evidence="3" id="KW-1185">Reference proteome</keyword>
<dbReference type="EMBL" id="ML993593">
    <property type="protein sequence ID" value="KAF2167510.1"/>
    <property type="molecule type" value="Genomic_DNA"/>
</dbReference>
<evidence type="ECO:0000313" key="3">
    <source>
        <dbReference type="Proteomes" id="UP000799537"/>
    </source>
</evidence>
<name>A0A6A6CMX8_ZASCE</name>
<reference evidence="2" key="1">
    <citation type="journal article" date="2020" name="Stud. Mycol.">
        <title>101 Dothideomycetes genomes: a test case for predicting lifestyles and emergence of pathogens.</title>
        <authorList>
            <person name="Haridas S."/>
            <person name="Albert R."/>
            <person name="Binder M."/>
            <person name="Bloem J."/>
            <person name="Labutti K."/>
            <person name="Salamov A."/>
            <person name="Andreopoulos B."/>
            <person name="Baker S."/>
            <person name="Barry K."/>
            <person name="Bills G."/>
            <person name="Bluhm B."/>
            <person name="Cannon C."/>
            <person name="Castanera R."/>
            <person name="Culley D."/>
            <person name="Daum C."/>
            <person name="Ezra D."/>
            <person name="Gonzalez J."/>
            <person name="Henrissat B."/>
            <person name="Kuo A."/>
            <person name="Liang C."/>
            <person name="Lipzen A."/>
            <person name="Lutzoni F."/>
            <person name="Magnuson J."/>
            <person name="Mondo S."/>
            <person name="Nolan M."/>
            <person name="Ohm R."/>
            <person name="Pangilinan J."/>
            <person name="Park H.-J."/>
            <person name="Ramirez L."/>
            <person name="Alfaro M."/>
            <person name="Sun H."/>
            <person name="Tritt A."/>
            <person name="Yoshinaga Y."/>
            <person name="Zwiers L.-H."/>
            <person name="Turgeon B."/>
            <person name="Goodwin S."/>
            <person name="Spatafora J."/>
            <person name="Crous P."/>
            <person name="Grigoriev I."/>
        </authorList>
    </citation>
    <scope>NUCLEOTIDE SEQUENCE</scope>
    <source>
        <strain evidence="2">ATCC 36951</strain>
    </source>
</reference>
<feature type="region of interest" description="Disordered" evidence="1">
    <location>
        <begin position="110"/>
        <end position="129"/>
    </location>
</feature>
<gene>
    <name evidence="2" type="ORF">M409DRAFT_54109</name>
</gene>
<dbReference type="RefSeq" id="XP_033668399.1">
    <property type="nucleotide sequence ID" value="XM_033812594.1"/>
</dbReference>
<accession>A0A6A6CMX8</accession>
<protein>
    <submittedName>
        <fullName evidence="2">Uncharacterized protein</fullName>
    </submittedName>
</protein>
<dbReference type="AlphaFoldDB" id="A0A6A6CMX8"/>
<organism evidence="2 3">
    <name type="scientific">Zasmidium cellare ATCC 36951</name>
    <dbReference type="NCBI Taxonomy" id="1080233"/>
    <lineage>
        <taxon>Eukaryota</taxon>
        <taxon>Fungi</taxon>
        <taxon>Dikarya</taxon>
        <taxon>Ascomycota</taxon>
        <taxon>Pezizomycotina</taxon>
        <taxon>Dothideomycetes</taxon>
        <taxon>Dothideomycetidae</taxon>
        <taxon>Mycosphaerellales</taxon>
        <taxon>Mycosphaerellaceae</taxon>
        <taxon>Zasmidium</taxon>
    </lineage>
</organism>
<evidence type="ECO:0000313" key="2">
    <source>
        <dbReference type="EMBL" id="KAF2167510.1"/>
    </source>
</evidence>
<sequence length="129" mass="13933">MPCAASYSFVFHITTDSAAGTASSNAPEAESIWNIRTRKGSVIALEHLLNAIYIHASMKLACNPLLLFKSGYYSHSMSPALPPSSLPTTPPSRSSCIHQDRVHAAIITHYASSRMERRASPQTSASSSR</sequence>
<proteinExistence type="predicted"/>
<dbReference type="Proteomes" id="UP000799537">
    <property type="component" value="Unassembled WGS sequence"/>
</dbReference>